<dbReference type="FunFam" id="2.40.10.10:FF:000006">
    <property type="entry name" value="Serine proteinase stubble"/>
    <property type="match status" value="1"/>
</dbReference>
<evidence type="ECO:0000313" key="11">
    <source>
        <dbReference type="EMBL" id="CAH0384427.1"/>
    </source>
</evidence>
<accession>A0A9P0EYG0</accession>
<sequence>MQLAFILLFCYSSVEAWATPRTIRQISKCGSNTECVNIRKCKYIIERLQNKEKDPTIIEDVRKSTCGFEGRDPKVCCPTASRPKPPPYQQPPTDSTNNLDAFDLNRYPKLRGQEKCGITGILPNRIVGGRNASLGAWPWMTALGYKDVRRQHVPPQFLCGGALVSTSHVITAAHCIKTTGTWQLNLVRVGDLHLDPKVYDGASPVDIVIAEKIIHPGYVAAPVSNDIAILRLSKQVQFTNLIKPICLPFRKDIRKNSLVNYEPYVAGWGATSWNGPDNKHLQEVQVPVVATEECKINYKSRQDAIIDQRVLCAGYRDGGKDSCQGDSGGPLMYFKDGAFYLVGVVSFGLKCAEPGYPGVYTRVSEFMDWIVSNAK</sequence>
<feature type="domain" description="Clip" evidence="10">
    <location>
        <begin position="28"/>
        <end position="77"/>
    </location>
</feature>
<keyword evidence="12" id="KW-1185">Reference proteome</keyword>
<dbReference type="GO" id="GO:0004252">
    <property type="term" value="F:serine-type endopeptidase activity"/>
    <property type="evidence" value="ECO:0007669"/>
    <property type="project" value="UniProtKB-UniRule"/>
</dbReference>
<dbReference type="SMART" id="SM00020">
    <property type="entry name" value="Tryp_SPc"/>
    <property type="match status" value="1"/>
</dbReference>
<evidence type="ECO:0000256" key="5">
    <source>
        <dbReference type="ARBA" id="ARBA00023157"/>
    </source>
</evidence>
<dbReference type="PANTHER" id="PTHR24252">
    <property type="entry name" value="ACROSIN-RELATED"/>
    <property type="match status" value="1"/>
</dbReference>
<dbReference type="InterPro" id="IPR001254">
    <property type="entry name" value="Trypsin_dom"/>
</dbReference>
<evidence type="ECO:0000259" key="10">
    <source>
        <dbReference type="PROSITE" id="PS51888"/>
    </source>
</evidence>
<feature type="signal peptide" evidence="8">
    <location>
        <begin position="1"/>
        <end position="16"/>
    </location>
</feature>
<dbReference type="InterPro" id="IPR018114">
    <property type="entry name" value="TRYPSIN_HIS"/>
</dbReference>
<keyword evidence="8" id="KW-0964">Secreted</keyword>
<dbReference type="InterPro" id="IPR022700">
    <property type="entry name" value="CLIP"/>
</dbReference>
<keyword evidence="3 7" id="KW-0378">Hydrolase</keyword>
<evidence type="ECO:0000313" key="12">
    <source>
        <dbReference type="Proteomes" id="UP001152759"/>
    </source>
</evidence>
<dbReference type="Gene3D" id="3.30.1640.30">
    <property type="match status" value="1"/>
</dbReference>
<dbReference type="PROSITE" id="PS00135">
    <property type="entry name" value="TRYPSIN_SER"/>
    <property type="match status" value="1"/>
</dbReference>
<evidence type="ECO:0000256" key="3">
    <source>
        <dbReference type="ARBA" id="ARBA00022801"/>
    </source>
</evidence>
<keyword evidence="1 7" id="KW-0645">Protease</keyword>
<organism evidence="11 12">
    <name type="scientific">Bemisia tabaci</name>
    <name type="common">Sweetpotato whitefly</name>
    <name type="synonym">Aleurodes tabaci</name>
    <dbReference type="NCBI Taxonomy" id="7038"/>
    <lineage>
        <taxon>Eukaryota</taxon>
        <taxon>Metazoa</taxon>
        <taxon>Ecdysozoa</taxon>
        <taxon>Arthropoda</taxon>
        <taxon>Hexapoda</taxon>
        <taxon>Insecta</taxon>
        <taxon>Pterygota</taxon>
        <taxon>Neoptera</taxon>
        <taxon>Paraneoptera</taxon>
        <taxon>Hemiptera</taxon>
        <taxon>Sternorrhyncha</taxon>
        <taxon>Aleyrodoidea</taxon>
        <taxon>Aleyrodidae</taxon>
        <taxon>Aleyrodinae</taxon>
        <taxon>Bemisia</taxon>
    </lineage>
</organism>
<comment type="domain">
    <text evidence="8">The clip domain consists of 35-55 residues which are 'knitted' together usually by 3 conserved disulfide bonds forming a clip-like compact structure.</text>
</comment>
<keyword evidence="2 8" id="KW-0732">Signal</keyword>
<dbReference type="GO" id="GO:0006508">
    <property type="term" value="P:proteolysis"/>
    <property type="evidence" value="ECO:0007669"/>
    <property type="project" value="UniProtKB-KW"/>
</dbReference>
<dbReference type="InterPro" id="IPR043504">
    <property type="entry name" value="Peptidase_S1_PA_chymotrypsin"/>
</dbReference>
<dbReference type="PROSITE" id="PS51888">
    <property type="entry name" value="CLIP"/>
    <property type="match status" value="1"/>
</dbReference>
<dbReference type="InterPro" id="IPR038565">
    <property type="entry name" value="CLIP_sf"/>
</dbReference>
<comment type="subcellular location">
    <subcellularLocation>
        <location evidence="8">Secreted</location>
    </subcellularLocation>
</comment>
<gene>
    <name evidence="11" type="ORF">BEMITA_LOCUS3753</name>
</gene>
<evidence type="ECO:0000256" key="2">
    <source>
        <dbReference type="ARBA" id="ARBA00022729"/>
    </source>
</evidence>
<dbReference type="PANTHER" id="PTHR24252:SF7">
    <property type="entry name" value="HYALIN"/>
    <property type="match status" value="1"/>
</dbReference>
<evidence type="ECO:0000256" key="6">
    <source>
        <dbReference type="ARBA" id="ARBA00024195"/>
    </source>
</evidence>
<dbReference type="SUPFAM" id="SSF50494">
    <property type="entry name" value="Trypsin-like serine proteases"/>
    <property type="match status" value="1"/>
</dbReference>
<dbReference type="PRINTS" id="PR00722">
    <property type="entry name" value="CHYMOTRYPSIN"/>
</dbReference>
<dbReference type="Gene3D" id="2.40.10.10">
    <property type="entry name" value="Trypsin-like serine proteases"/>
    <property type="match status" value="1"/>
</dbReference>
<evidence type="ECO:0000259" key="9">
    <source>
        <dbReference type="PROSITE" id="PS50240"/>
    </source>
</evidence>
<dbReference type="AlphaFoldDB" id="A0A9P0EYG0"/>
<dbReference type="Pfam" id="PF00089">
    <property type="entry name" value="Trypsin"/>
    <property type="match status" value="1"/>
</dbReference>
<keyword evidence="4 7" id="KW-0720">Serine protease</keyword>
<feature type="domain" description="Peptidase S1" evidence="9">
    <location>
        <begin position="126"/>
        <end position="375"/>
    </location>
</feature>
<comment type="similarity">
    <text evidence="6 8">Belongs to the peptidase S1 family. CLIP subfamily.</text>
</comment>
<dbReference type="EMBL" id="OU963863">
    <property type="protein sequence ID" value="CAH0384427.1"/>
    <property type="molecule type" value="Genomic_DNA"/>
</dbReference>
<dbReference type="GO" id="GO:0005576">
    <property type="term" value="C:extracellular region"/>
    <property type="evidence" value="ECO:0007669"/>
    <property type="project" value="UniProtKB-SubCell"/>
</dbReference>
<keyword evidence="5" id="KW-1015">Disulfide bond</keyword>
<feature type="chain" id="PRO_5040548115" description="CLIP domain-containing serine protease" evidence="8">
    <location>
        <begin position="17"/>
        <end position="375"/>
    </location>
</feature>
<dbReference type="InterPro" id="IPR001314">
    <property type="entry name" value="Peptidase_S1A"/>
</dbReference>
<dbReference type="PROSITE" id="PS00134">
    <property type="entry name" value="TRYPSIN_HIS"/>
    <property type="match status" value="1"/>
</dbReference>
<evidence type="ECO:0000256" key="4">
    <source>
        <dbReference type="ARBA" id="ARBA00022825"/>
    </source>
</evidence>
<evidence type="ECO:0000256" key="7">
    <source>
        <dbReference type="RuleBase" id="RU363034"/>
    </source>
</evidence>
<dbReference type="Pfam" id="PF12032">
    <property type="entry name" value="CLIP"/>
    <property type="match status" value="1"/>
</dbReference>
<dbReference type="InterPro" id="IPR033116">
    <property type="entry name" value="TRYPSIN_SER"/>
</dbReference>
<dbReference type="CDD" id="cd00190">
    <property type="entry name" value="Tryp_SPc"/>
    <property type="match status" value="1"/>
</dbReference>
<dbReference type="PROSITE" id="PS50240">
    <property type="entry name" value="TRYPSIN_DOM"/>
    <property type="match status" value="1"/>
</dbReference>
<reference evidence="11" key="1">
    <citation type="submission" date="2021-12" db="EMBL/GenBank/DDBJ databases">
        <authorList>
            <person name="King R."/>
        </authorList>
    </citation>
    <scope>NUCLEOTIDE SEQUENCE</scope>
</reference>
<dbReference type="Proteomes" id="UP001152759">
    <property type="component" value="Chromosome 2"/>
</dbReference>
<dbReference type="InterPro" id="IPR009003">
    <property type="entry name" value="Peptidase_S1_PA"/>
</dbReference>
<protein>
    <recommendedName>
        <fullName evidence="8">CLIP domain-containing serine protease</fullName>
        <ecNumber evidence="7">3.4.21.-</ecNumber>
    </recommendedName>
</protein>
<dbReference type="SMART" id="SM00680">
    <property type="entry name" value="CLIP"/>
    <property type="match status" value="1"/>
</dbReference>
<evidence type="ECO:0000256" key="1">
    <source>
        <dbReference type="ARBA" id="ARBA00022670"/>
    </source>
</evidence>
<evidence type="ECO:0000256" key="8">
    <source>
        <dbReference type="RuleBase" id="RU366078"/>
    </source>
</evidence>
<name>A0A9P0EYG0_BEMTA</name>
<dbReference type="EC" id="3.4.21.-" evidence="7"/>
<proteinExistence type="inferred from homology"/>